<reference evidence="2 3" key="1">
    <citation type="submission" date="2020-08" db="EMBL/GenBank/DDBJ databases">
        <title>Genomic Encyclopedia of Type Strains, Phase IV (KMG-IV): sequencing the most valuable type-strain genomes for metagenomic binning, comparative biology and taxonomic classification.</title>
        <authorList>
            <person name="Goeker M."/>
        </authorList>
    </citation>
    <scope>NUCLEOTIDE SEQUENCE [LARGE SCALE GENOMIC DNA]</scope>
    <source>
        <strain evidence="2 3">DSM 25966</strain>
    </source>
</reference>
<dbReference type="EC" id="2.1.1.266" evidence="1"/>
<proteinExistence type="inferred from homology"/>
<keyword evidence="1" id="KW-0698">rRNA processing</keyword>
<dbReference type="GO" id="GO:0036307">
    <property type="term" value="F:23S rRNA (adenine(2030)-N(6))-methyltransferase activity"/>
    <property type="evidence" value="ECO:0007669"/>
    <property type="project" value="UniProtKB-UniRule"/>
</dbReference>
<comment type="function">
    <text evidence="1">Specifically methylates the adenine in position 2030 of 23S rRNA.</text>
</comment>
<comment type="similarity">
    <text evidence="1">Belongs to the RlmJ family.</text>
</comment>
<comment type="caution">
    <text evidence="2">The sequence shown here is derived from an EMBL/GenBank/DDBJ whole genome shotgun (WGS) entry which is preliminary data.</text>
</comment>
<accession>A0A840AR38</accession>
<feature type="binding site" evidence="1">
    <location>
        <position position="125"/>
    </location>
    <ligand>
        <name>S-adenosyl-L-methionine</name>
        <dbReference type="ChEBI" id="CHEBI:59789"/>
    </ligand>
</feature>
<dbReference type="Pfam" id="PF04378">
    <property type="entry name" value="RsmJ"/>
    <property type="match status" value="1"/>
</dbReference>
<comment type="subunit">
    <text evidence="1">Monomer.</text>
</comment>
<protein>
    <recommendedName>
        <fullName evidence="1">Ribosomal RNA large subunit methyltransferase J</fullName>
        <ecNumber evidence="1">2.1.1.266</ecNumber>
    </recommendedName>
    <alternativeName>
        <fullName evidence="1">23S rRNA (adenine(2030)-N6)-methyltransferase</fullName>
    </alternativeName>
    <alternativeName>
        <fullName evidence="1">23S rRNA m6A2030 methyltransferase</fullName>
    </alternativeName>
</protein>
<feature type="active site" description="Proton acceptor" evidence="1">
    <location>
        <position position="171"/>
    </location>
</feature>
<keyword evidence="3" id="KW-1185">Reference proteome</keyword>
<evidence type="ECO:0000256" key="1">
    <source>
        <dbReference type="HAMAP-Rule" id="MF_00934"/>
    </source>
</evidence>
<feature type="binding site" evidence="1">
    <location>
        <begin position="150"/>
        <end position="151"/>
    </location>
    <ligand>
        <name>S-adenosyl-L-methionine</name>
        <dbReference type="ChEBI" id="CHEBI:59789"/>
    </ligand>
</feature>
<dbReference type="RefSeq" id="WP_183398549.1">
    <property type="nucleotide sequence ID" value="NZ_JACIDS010000002.1"/>
</dbReference>
<dbReference type="HAMAP" id="MF_00934">
    <property type="entry name" value="23SrRNA_methyltr_J"/>
    <property type="match status" value="1"/>
</dbReference>
<evidence type="ECO:0000313" key="3">
    <source>
        <dbReference type="Proteomes" id="UP000553963"/>
    </source>
</evidence>
<dbReference type="Gene3D" id="3.40.50.150">
    <property type="entry name" value="Vaccinia Virus protein VP39"/>
    <property type="match status" value="1"/>
</dbReference>
<keyword evidence="1 2" id="KW-0808">Transferase</keyword>
<gene>
    <name evidence="1" type="primary">rlmJ</name>
    <name evidence="2" type="ORF">GGR25_001984</name>
</gene>
<dbReference type="GO" id="GO:0070475">
    <property type="term" value="P:rRNA base methylation"/>
    <property type="evidence" value="ECO:0007669"/>
    <property type="project" value="UniProtKB-UniRule"/>
</dbReference>
<dbReference type="EMBL" id="JACIDS010000002">
    <property type="protein sequence ID" value="MBB3930945.1"/>
    <property type="molecule type" value="Genomic_DNA"/>
</dbReference>
<dbReference type="GO" id="GO:0005829">
    <property type="term" value="C:cytosol"/>
    <property type="evidence" value="ECO:0007669"/>
    <property type="project" value="TreeGrafter"/>
</dbReference>
<keyword evidence="1 2" id="KW-0489">Methyltransferase</keyword>
<feature type="binding site" evidence="1">
    <location>
        <position position="41"/>
    </location>
    <ligand>
        <name>S-adenosyl-L-methionine</name>
        <dbReference type="ChEBI" id="CHEBI:59789"/>
    </ligand>
</feature>
<dbReference type="InterPro" id="IPR029063">
    <property type="entry name" value="SAM-dependent_MTases_sf"/>
</dbReference>
<evidence type="ECO:0000313" key="2">
    <source>
        <dbReference type="EMBL" id="MBB3930945.1"/>
    </source>
</evidence>
<keyword evidence="1" id="KW-0694">RNA-binding</keyword>
<dbReference type="AlphaFoldDB" id="A0A840AR38"/>
<sequence length="288" mass="32053">MNYRHAYHAGNFADVVKHASLTLVIERLKAKDKPFRIIDTHAGIGLYDLAGPLAAKTGEWERGIGRLVGPDLAPRPMAKKLAAALTPYLAAVRAANPGGRLKHYPGSPMIARALMRPVDRLTAVELHPDDYRTLAARFAGDIQVKAIELDGWLALGSFVPPKERRGLVLVDPPYEQADEFATLADGFIKAYRRWPTGVYALWYPVKDLVAVKRLWQTLAESGIQRLLAAELWVRDRATPESFNGTGLVLCNPPYELDRTLDEMLTGLVPILGEDDKAGRRVWWIRGEE</sequence>
<dbReference type="Proteomes" id="UP000553963">
    <property type="component" value="Unassembled WGS sequence"/>
</dbReference>
<name>A0A840AR38_9HYPH</name>
<dbReference type="SUPFAM" id="SSF53335">
    <property type="entry name" value="S-adenosyl-L-methionine-dependent methyltransferases"/>
    <property type="match status" value="1"/>
</dbReference>
<keyword evidence="1" id="KW-0949">S-adenosyl-L-methionine</keyword>
<feature type="site" description="Interaction with substrate rRNA" evidence="1">
    <location>
        <position position="3"/>
    </location>
</feature>
<dbReference type="GO" id="GO:0003723">
    <property type="term" value="F:RNA binding"/>
    <property type="evidence" value="ECO:0007669"/>
    <property type="project" value="UniProtKB-UniRule"/>
</dbReference>
<feature type="binding site" evidence="1">
    <location>
        <position position="18"/>
    </location>
    <ligand>
        <name>S-adenosyl-L-methionine</name>
        <dbReference type="ChEBI" id="CHEBI:59789"/>
    </ligand>
</feature>
<organism evidence="2 3">
    <name type="scientific">Kaistia hirudinis</name>
    <dbReference type="NCBI Taxonomy" id="1293440"/>
    <lineage>
        <taxon>Bacteria</taxon>
        <taxon>Pseudomonadati</taxon>
        <taxon>Pseudomonadota</taxon>
        <taxon>Alphaproteobacteria</taxon>
        <taxon>Hyphomicrobiales</taxon>
        <taxon>Kaistiaceae</taxon>
        <taxon>Kaistia</taxon>
    </lineage>
</organism>
<feature type="binding site" evidence="1">
    <location>
        <position position="107"/>
    </location>
    <ligand>
        <name>S-adenosyl-L-methionine</name>
        <dbReference type="ChEBI" id="CHEBI:59789"/>
    </ligand>
</feature>
<dbReference type="InterPro" id="IPR007473">
    <property type="entry name" value="RlmJ"/>
</dbReference>
<comment type="catalytic activity">
    <reaction evidence="1">
        <text>adenosine(2030) in 23S rRNA + S-adenosyl-L-methionine = N(6)-methyladenosine(2030) in 23S rRNA + S-adenosyl-L-homocysteine + H(+)</text>
        <dbReference type="Rhea" id="RHEA:43736"/>
        <dbReference type="Rhea" id="RHEA-COMP:10668"/>
        <dbReference type="Rhea" id="RHEA-COMP:10669"/>
        <dbReference type="ChEBI" id="CHEBI:15378"/>
        <dbReference type="ChEBI" id="CHEBI:57856"/>
        <dbReference type="ChEBI" id="CHEBI:59789"/>
        <dbReference type="ChEBI" id="CHEBI:74411"/>
        <dbReference type="ChEBI" id="CHEBI:74449"/>
        <dbReference type="EC" id="2.1.1.266"/>
    </reaction>
</comment>
<dbReference type="PANTHER" id="PTHR37426">
    <property type="entry name" value="RIBOSOMAL RNA LARGE SUBUNIT METHYLTRANSFERASE J"/>
    <property type="match status" value="1"/>
</dbReference>
<feature type="binding site" evidence="1">
    <location>
        <position position="171"/>
    </location>
    <ligand>
        <name>S-adenosyl-L-methionine</name>
        <dbReference type="ChEBI" id="CHEBI:59789"/>
    </ligand>
</feature>
<dbReference type="PANTHER" id="PTHR37426:SF1">
    <property type="entry name" value="RIBOSOMAL RNA LARGE SUBUNIT METHYLTRANSFERASE J"/>
    <property type="match status" value="1"/>
</dbReference>